<dbReference type="EMBL" id="FMSH01000023">
    <property type="protein sequence ID" value="SCU73532.1"/>
    <property type="molecule type" value="Genomic_DNA"/>
</dbReference>
<sequence length="74" mass="8544">MIRPFYVDLSTVATIVSLSETSVQKLVREEQFPKPRAVSSRRVAWLVREIEEWAEARPISDLPPPPNTSRRKPQ</sequence>
<dbReference type="AlphaFoldDB" id="A0A1K0J6K2"/>
<protein>
    <recommendedName>
        <fullName evidence="2">AlpA family phage regulatory protein</fullName>
    </recommendedName>
</protein>
<accession>A0A1K0J6K2</accession>
<organism evidence="1">
    <name type="scientific">Cupriavidus necator</name>
    <name type="common">Alcaligenes eutrophus</name>
    <name type="synonym">Ralstonia eutropha</name>
    <dbReference type="NCBI Taxonomy" id="106590"/>
    <lineage>
        <taxon>Bacteria</taxon>
        <taxon>Pseudomonadati</taxon>
        <taxon>Pseudomonadota</taxon>
        <taxon>Betaproteobacteria</taxon>
        <taxon>Burkholderiales</taxon>
        <taxon>Burkholderiaceae</taxon>
        <taxon>Cupriavidus</taxon>
    </lineage>
</organism>
<evidence type="ECO:0000313" key="1">
    <source>
        <dbReference type="EMBL" id="SCU73532.1"/>
    </source>
</evidence>
<dbReference type="InterPro" id="IPR010260">
    <property type="entry name" value="AlpA"/>
</dbReference>
<evidence type="ECO:0008006" key="2">
    <source>
        <dbReference type="Google" id="ProtNLM"/>
    </source>
</evidence>
<reference evidence="1" key="1">
    <citation type="submission" date="2016-09" db="EMBL/GenBank/DDBJ databases">
        <authorList>
            <person name="Capua I."/>
            <person name="De Benedictis P."/>
            <person name="Joannis T."/>
            <person name="Lombin L.H."/>
            <person name="Cattoli G."/>
        </authorList>
    </citation>
    <scope>NUCLEOTIDE SEQUENCE</scope>
    <source>
        <strain evidence="1">B9</strain>
    </source>
</reference>
<name>A0A1K0J6K2_CUPNE</name>
<proteinExistence type="predicted"/>
<dbReference type="RefSeq" id="WP_340519988.1">
    <property type="nucleotide sequence ID" value="NZ_FMSH01000023.1"/>
</dbReference>
<dbReference type="Pfam" id="PF05930">
    <property type="entry name" value="Phage_AlpA"/>
    <property type="match status" value="1"/>
</dbReference>
<gene>
    <name evidence="1" type="ORF">CNECB9_1190006</name>
</gene>
<dbReference type="Gene3D" id="1.10.238.160">
    <property type="match status" value="1"/>
</dbReference>